<dbReference type="InterPro" id="IPR001478">
    <property type="entry name" value="PDZ"/>
</dbReference>
<dbReference type="InterPro" id="IPR036691">
    <property type="entry name" value="Endo/exonu/phosph_ase_sf"/>
</dbReference>
<dbReference type="SMART" id="SM00228">
    <property type="entry name" value="PDZ"/>
    <property type="match status" value="2"/>
</dbReference>
<feature type="region of interest" description="Disordered" evidence="1">
    <location>
        <begin position="430"/>
        <end position="455"/>
    </location>
</feature>
<dbReference type="PROSITE" id="PS50106">
    <property type="entry name" value="PDZ"/>
    <property type="match status" value="1"/>
</dbReference>
<evidence type="ECO:0000256" key="1">
    <source>
        <dbReference type="SAM" id="MobiDB-lite"/>
    </source>
</evidence>
<gene>
    <name evidence="3" type="ORF">PGLA2088_LOCUS50785</name>
</gene>
<sequence>VQLEAHRTPLARRLMGSWAPRFLLPRSFEARLRETLAGLRCEFVVEIDRSGPSREQPFGLGLKEGTTQPRGLEVTEVATGGLVESYNMNLQLLSSRLPRVQPGDRLVAVNTVTTPSLMVERLKNSTDTRTELRFSRRAADSGPGVWEIDLQRLPDEGWGMELREQETTTPSGPRSAGVLRVHSVAHGMAVDRWNRMQDPGHRWRVQPGDVLVACEPEVSPARVLGRLKTTQHARLTLLRWHQGPAPESPGVTHAGSSTSWEVTLRRSQPDDRLGLRLNPSTRDPTRTAVAEVVAGGLVDRHNQALGGSKNPPAICVDDEVDAVNGDGDPSRFAEGCQKPHVVLRLTRRSGPFSMVAGPATASASAPATVTHTPAPAPAVVSPVDDGWDFDDSGIPQDVPAHQAIDPPEVNTAAVQEELCSLRAARESLQEENTRLRAEAQRAERGSAAAQRAAEQEAAALRSELAELRLQQERLQEQRRTAEAQTSEAQQRHFLCLREHAERAEANIAAPVASGAGLQLQALDSCFGSLLQIQVSSKMLSLKLRVTGGKMPIANTYAPHSGKPLDERQCFWDDFNSYLQSLSGNGPTLDFGDFNARFHRRFPRELAITAIDYKTCDAAQTTQTMHFNLTFETHARLQLTMRKMPSQDYWG</sequence>
<evidence type="ECO:0000313" key="4">
    <source>
        <dbReference type="Proteomes" id="UP000626109"/>
    </source>
</evidence>
<evidence type="ECO:0000259" key="2">
    <source>
        <dbReference type="PROSITE" id="PS50106"/>
    </source>
</evidence>
<dbReference type="Proteomes" id="UP000626109">
    <property type="component" value="Unassembled WGS sequence"/>
</dbReference>
<feature type="domain" description="PDZ" evidence="2">
    <location>
        <begin position="44"/>
        <end position="125"/>
    </location>
</feature>
<feature type="non-terminal residue" evidence="3">
    <location>
        <position position="650"/>
    </location>
</feature>
<feature type="compositionally biased region" description="Basic and acidic residues" evidence="1">
    <location>
        <begin position="430"/>
        <end position="444"/>
    </location>
</feature>
<dbReference type="AlphaFoldDB" id="A0A813LX39"/>
<protein>
    <recommendedName>
        <fullName evidence="2">PDZ domain-containing protein</fullName>
    </recommendedName>
</protein>
<proteinExistence type="predicted"/>
<dbReference type="Gene3D" id="2.30.42.10">
    <property type="match status" value="1"/>
</dbReference>
<dbReference type="InterPro" id="IPR036034">
    <property type="entry name" value="PDZ_sf"/>
</dbReference>
<feature type="compositionally biased region" description="Low complexity" evidence="1">
    <location>
        <begin position="445"/>
        <end position="455"/>
    </location>
</feature>
<name>A0A813LX39_POLGL</name>
<comment type="caution">
    <text evidence="3">The sequence shown here is derived from an EMBL/GenBank/DDBJ whole genome shotgun (WGS) entry which is preliminary data.</text>
</comment>
<organism evidence="3 4">
    <name type="scientific">Polarella glacialis</name>
    <name type="common">Dinoflagellate</name>
    <dbReference type="NCBI Taxonomy" id="89957"/>
    <lineage>
        <taxon>Eukaryota</taxon>
        <taxon>Sar</taxon>
        <taxon>Alveolata</taxon>
        <taxon>Dinophyceae</taxon>
        <taxon>Suessiales</taxon>
        <taxon>Suessiaceae</taxon>
        <taxon>Polarella</taxon>
    </lineage>
</organism>
<dbReference type="EMBL" id="CAJNNW010037469">
    <property type="protein sequence ID" value="CAE8742047.1"/>
    <property type="molecule type" value="Genomic_DNA"/>
</dbReference>
<dbReference type="SUPFAM" id="SSF56219">
    <property type="entry name" value="DNase I-like"/>
    <property type="match status" value="1"/>
</dbReference>
<reference evidence="3" key="1">
    <citation type="submission" date="2021-02" db="EMBL/GenBank/DDBJ databases">
        <authorList>
            <person name="Dougan E. K."/>
            <person name="Rhodes N."/>
            <person name="Thang M."/>
            <person name="Chan C."/>
        </authorList>
    </citation>
    <scope>NUCLEOTIDE SEQUENCE</scope>
</reference>
<dbReference type="Gene3D" id="3.60.10.10">
    <property type="entry name" value="Endonuclease/exonuclease/phosphatase"/>
    <property type="match status" value="1"/>
</dbReference>
<evidence type="ECO:0000313" key="3">
    <source>
        <dbReference type="EMBL" id="CAE8742047.1"/>
    </source>
</evidence>
<accession>A0A813LX39</accession>